<dbReference type="CDD" id="cd06261">
    <property type="entry name" value="TM_PBP2"/>
    <property type="match status" value="1"/>
</dbReference>
<evidence type="ECO:0000256" key="5">
    <source>
        <dbReference type="ARBA" id="ARBA00022989"/>
    </source>
</evidence>
<comment type="caution">
    <text evidence="10">The sequence shown here is derived from an EMBL/GenBank/DDBJ whole genome shotgun (WGS) entry which is preliminary data.</text>
</comment>
<organism evidence="10 11">
    <name type="scientific">Actinomadura pelletieri DSM 43383</name>
    <dbReference type="NCBI Taxonomy" id="1120940"/>
    <lineage>
        <taxon>Bacteria</taxon>
        <taxon>Bacillati</taxon>
        <taxon>Actinomycetota</taxon>
        <taxon>Actinomycetes</taxon>
        <taxon>Streptosporangiales</taxon>
        <taxon>Thermomonosporaceae</taxon>
        <taxon>Actinomadura</taxon>
    </lineage>
</organism>
<comment type="subcellular location">
    <subcellularLocation>
        <location evidence="1 7">Cell membrane</location>
        <topology evidence="1 7">Multi-pass membrane protein</topology>
    </subcellularLocation>
</comment>
<accession>A0A495QL02</accession>
<dbReference type="GO" id="GO:0055085">
    <property type="term" value="P:transmembrane transport"/>
    <property type="evidence" value="ECO:0007669"/>
    <property type="project" value="InterPro"/>
</dbReference>
<keyword evidence="2 7" id="KW-0813">Transport</keyword>
<dbReference type="GO" id="GO:0005886">
    <property type="term" value="C:plasma membrane"/>
    <property type="evidence" value="ECO:0007669"/>
    <property type="project" value="UniProtKB-SubCell"/>
</dbReference>
<keyword evidence="6 7" id="KW-0472">Membrane</keyword>
<reference evidence="10 11" key="1">
    <citation type="submission" date="2018-10" db="EMBL/GenBank/DDBJ databases">
        <title>Genomic Encyclopedia of Archaeal and Bacterial Type Strains, Phase II (KMG-II): from individual species to whole genera.</title>
        <authorList>
            <person name="Goeker M."/>
        </authorList>
    </citation>
    <scope>NUCLEOTIDE SEQUENCE [LARGE SCALE GENOMIC DNA]</scope>
    <source>
        <strain evidence="10 11">DSM 43383</strain>
    </source>
</reference>
<feature type="transmembrane region" description="Helical" evidence="7">
    <location>
        <begin position="91"/>
        <end position="110"/>
    </location>
</feature>
<feature type="transmembrane region" description="Helical" evidence="7">
    <location>
        <begin position="247"/>
        <end position="267"/>
    </location>
</feature>
<feature type="transmembrane region" description="Helical" evidence="7">
    <location>
        <begin position="194"/>
        <end position="220"/>
    </location>
</feature>
<keyword evidence="11" id="KW-1185">Reference proteome</keyword>
<dbReference type="OrthoDB" id="7274389at2"/>
<gene>
    <name evidence="10" type="ORF">BZB76_3919</name>
</gene>
<dbReference type="RefSeq" id="WP_121435777.1">
    <property type="nucleotide sequence ID" value="NZ_RBWU01000004.1"/>
</dbReference>
<evidence type="ECO:0000256" key="6">
    <source>
        <dbReference type="ARBA" id="ARBA00023136"/>
    </source>
</evidence>
<dbReference type="SUPFAM" id="SSF161098">
    <property type="entry name" value="MetI-like"/>
    <property type="match status" value="1"/>
</dbReference>
<feature type="region of interest" description="Disordered" evidence="8">
    <location>
        <begin position="1"/>
        <end position="21"/>
    </location>
</feature>
<evidence type="ECO:0000256" key="7">
    <source>
        <dbReference type="RuleBase" id="RU363032"/>
    </source>
</evidence>
<feature type="transmembrane region" description="Helical" evidence="7">
    <location>
        <begin position="29"/>
        <end position="50"/>
    </location>
</feature>
<evidence type="ECO:0000256" key="4">
    <source>
        <dbReference type="ARBA" id="ARBA00022692"/>
    </source>
</evidence>
<feature type="transmembrane region" description="Helical" evidence="7">
    <location>
        <begin position="150"/>
        <end position="170"/>
    </location>
</feature>
<sequence>MTAPSADARSVAPPRVEGRADGAAGRGAAAVRWGGLVVVTAALLAAWQILPSGVQGDGSSVPKLDAVLKALGPSGEWGEYLRALRTTLGEAFFGLLIGFAAGVVLGVLLGESRILRQGFYPYAVALQALPPIALAPIFVIWFGLGMESKIGLVGAATLFPILVSTMAGVAETDRGRIEMATAFGASRSQIRRKIVFPGLVVPIFSGLEISVVLSFLAAIAGELISANAGVGVILQVYQRDFRLAEEFAVLVILVAVGLALALLVRLARHFVLERMPNE</sequence>
<keyword evidence="3" id="KW-1003">Cell membrane</keyword>
<dbReference type="InterPro" id="IPR035906">
    <property type="entry name" value="MetI-like_sf"/>
</dbReference>
<evidence type="ECO:0000256" key="8">
    <source>
        <dbReference type="SAM" id="MobiDB-lite"/>
    </source>
</evidence>
<evidence type="ECO:0000256" key="2">
    <source>
        <dbReference type="ARBA" id="ARBA00022448"/>
    </source>
</evidence>
<feature type="transmembrane region" description="Helical" evidence="7">
    <location>
        <begin position="122"/>
        <end position="144"/>
    </location>
</feature>
<dbReference type="Proteomes" id="UP000274601">
    <property type="component" value="Unassembled WGS sequence"/>
</dbReference>
<evidence type="ECO:0000313" key="10">
    <source>
        <dbReference type="EMBL" id="RKS73229.1"/>
    </source>
</evidence>
<keyword evidence="5 7" id="KW-1133">Transmembrane helix</keyword>
<protein>
    <submittedName>
        <fullName evidence="10">NitT/TauT family transport system permease protein</fullName>
    </submittedName>
</protein>
<dbReference type="AlphaFoldDB" id="A0A495QL02"/>
<evidence type="ECO:0000256" key="1">
    <source>
        <dbReference type="ARBA" id="ARBA00004651"/>
    </source>
</evidence>
<evidence type="ECO:0000259" key="9">
    <source>
        <dbReference type="PROSITE" id="PS50928"/>
    </source>
</evidence>
<keyword evidence="4 7" id="KW-0812">Transmembrane</keyword>
<evidence type="ECO:0000256" key="3">
    <source>
        <dbReference type="ARBA" id="ARBA00022475"/>
    </source>
</evidence>
<dbReference type="PANTHER" id="PTHR30151">
    <property type="entry name" value="ALKANE SULFONATE ABC TRANSPORTER-RELATED, MEMBRANE SUBUNIT"/>
    <property type="match status" value="1"/>
</dbReference>
<comment type="similarity">
    <text evidence="7">Belongs to the binding-protein-dependent transport system permease family.</text>
</comment>
<dbReference type="PANTHER" id="PTHR30151:SF20">
    <property type="entry name" value="ABC TRANSPORTER PERMEASE PROTEIN HI_0355-RELATED"/>
    <property type="match status" value="1"/>
</dbReference>
<name>A0A495QL02_9ACTN</name>
<feature type="domain" description="ABC transmembrane type-1" evidence="9">
    <location>
        <begin position="84"/>
        <end position="264"/>
    </location>
</feature>
<dbReference type="PROSITE" id="PS50928">
    <property type="entry name" value="ABC_TM1"/>
    <property type="match status" value="1"/>
</dbReference>
<evidence type="ECO:0000313" key="11">
    <source>
        <dbReference type="Proteomes" id="UP000274601"/>
    </source>
</evidence>
<dbReference type="Pfam" id="PF00528">
    <property type="entry name" value="BPD_transp_1"/>
    <property type="match status" value="1"/>
</dbReference>
<dbReference type="Gene3D" id="1.10.3720.10">
    <property type="entry name" value="MetI-like"/>
    <property type="match status" value="1"/>
</dbReference>
<proteinExistence type="inferred from homology"/>
<dbReference type="EMBL" id="RBWU01000004">
    <property type="protein sequence ID" value="RKS73229.1"/>
    <property type="molecule type" value="Genomic_DNA"/>
</dbReference>
<dbReference type="InterPro" id="IPR000515">
    <property type="entry name" value="MetI-like"/>
</dbReference>